<dbReference type="SUPFAM" id="SSF103481">
    <property type="entry name" value="Multidrug resistance efflux transporter EmrE"/>
    <property type="match status" value="1"/>
</dbReference>
<feature type="transmembrane region" description="Helical" evidence="15">
    <location>
        <begin position="254"/>
        <end position="277"/>
    </location>
</feature>
<gene>
    <name evidence="17" type="ORF">Salat_1480700</name>
</gene>
<dbReference type="CDD" id="cd01286">
    <property type="entry name" value="deoxycytidylate_deaminase"/>
    <property type="match status" value="1"/>
</dbReference>
<dbReference type="GO" id="GO:0015211">
    <property type="term" value="F:purine nucleoside transmembrane transporter activity"/>
    <property type="evidence" value="ECO:0007669"/>
    <property type="project" value="InterPro"/>
</dbReference>
<keyword evidence="18" id="KW-1185">Reference proteome</keyword>
<dbReference type="InterPro" id="IPR016192">
    <property type="entry name" value="APOBEC/CMP_deaminase_Zn-bd"/>
</dbReference>
<dbReference type="Pfam" id="PF00383">
    <property type="entry name" value="dCMP_cyt_deam_1"/>
    <property type="match status" value="1"/>
</dbReference>
<dbReference type="InterPro" id="IPR035105">
    <property type="entry name" value="Deoxycytidylate_deaminase_dom"/>
</dbReference>
<evidence type="ECO:0000313" key="18">
    <source>
        <dbReference type="Proteomes" id="UP001293254"/>
    </source>
</evidence>
<evidence type="ECO:0000256" key="7">
    <source>
        <dbReference type="ARBA" id="ARBA00022723"/>
    </source>
</evidence>
<dbReference type="Pfam" id="PF16913">
    <property type="entry name" value="PUNUT"/>
    <property type="match status" value="1"/>
</dbReference>
<evidence type="ECO:0000256" key="13">
    <source>
        <dbReference type="ARBA" id="ARBA00038938"/>
    </source>
</evidence>
<evidence type="ECO:0000256" key="1">
    <source>
        <dbReference type="ARBA" id="ARBA00001947"/>
    </source>
</evidence>
<evidence type="ECO:0000256" key="4">
    <source>
        <dbReference type="ARBA" id="ARBA00006576"/>
    </source>
</evidence>
<dbReference type="GO" id="GO:0005345">
    <property type="term" value="F:purine nucleobase transmembrane transporter activity"/>
    <property type="evidence" value="ECO:0007669"/>
    <property type="project" value="UniProtKB-ARBA"/>
</dbReference>
<keyword evidence="7" id="KW-0479">Metal-binding</keyword>
<reference evidence="17" key="1">
    <citation type="submission" date="2020-06" db="EMBL/GenBank/DDBJ databases">
        <authorList>
            <person name="Li T."/>
            <person name="Hu X."/>
            <person name="Zhang T."/>
            <person name="Song X."/>
            <person name="Zhang H."/>
            <person name="Dai N."/>
            <person name="Sheng W."/>
            <person name="Hou X."/>
            <person name="Wei L."/>
        </authorList>
    </citation>
    <scope>NUCLEOTIDE SEQUENCE</scope>
    <source>
        <strain evidence="17">3651</strain>
        <tissue evidence="17">Leaf</tissue>
    </source>
</reference>
<dbReference type="FunFam" id="3.40.140.10:FF:000021">
    <property type="entry name" value="Deoxycytidylate deaminase"/>
    <property type="match status" value="1"/>
</dbReference>
<keyword evidence="9" id="KW-0378">Hydrolase</keyword>
<evidence type="ECO:0000256" key="10">
    <source>
        <dbReference type="ARBA" id="ARBA00022833"/>
    </source>
</evidence>
<feature type="transmembrane region" description="Helical" evidence="15">
    <location>
        <begin position="143"/>
        <end position="163"/>
    </location>
</feature>
<dbReference type="Gene3D" id="3.40.140.10">
    <property type="entry name" value="Cytidine Deaminase, domain 2"/>
    <property type="match status" value="1"/>
</dbReference>
<keyword evidence="11 15" id="KW-1133">Transmembrane helix</keyword>
<keyword evidence="10" id="KW-0862">Zinc</keyword>
<feature type="transmembrane region" description="Helical" evidence="15">
    <location>
        <begin position="87"/>
        <end position="105"/>
    </location>
</feature>
<dbReference type="AlphaFoldDB" id="A0AAE1YBL1"/>
<dbReference type="InterPro" id="IPR002125">
    <property type="entry name" value="CMP_dCMP_dom"/>
</dbReference>
<dbReference type="InterPro" id="IPR037185">
    <property type="entry name" value="EmrE-like"/>
</dbReference>
<dbReference type="GO" id="GO:0016020">
    <property type="term" value="C:membrane"/>
    <property type="evidence" value="ECO:0007669"/>
    <property type="project" value="UniProtKB-SubCell"/>
</dbReference>
<keyword evidence="12 15" id="KW-0472">Membrane</keyword>
<evidence type="ECO:0000259" key="16">
    <source>
        <dbReference type="PROSITE" id="PS51747"/>
    </source>
</evidence>
<dbReference type="EC" id="3.5.4.12" evidence="13"/>
<comment type="cofactor">
    <cofactor evidence="1">
        <name>Zn(2+)</name>
        <dbReference type="ChEBI" id="CHEBI:29105"/>
    </cofactor>
</comment>
<evidence type="ECO:0000256" key="14">
    <source>
        <dbReference type="ARBA" id="ARBA00041763"/>
    </source>
</evidence>
<name>A0AAE1YBL1_9LAMI</name>
<feature type="transmembrane region" description="Helical" evidence="15">
    <location>
        <begin position="282"/>
        <end position="301"/>
    </location>
</feature>
<feature type="transmembrane region" description="Helical" evidence="15">
    <location>
        <begin position="208"/>
        <end position="234"/>
    </location>
</feature>
<reference evidence="17" key="2">
    <citation type="journal article" date="2024" name="Plant">
        <title>Genomic evolution and insights into agronomic trait innovations of Sesamum species.</title>
        <authorList>
            <person name="Miao H."/>
            <person name="Wang L."/>
            <person name="Qu L."/>
            <person name="Liu H."/>
            <person name="Sun Y."/>
            <person name="Le M."/>
            <person name="Wang Q."/>
            <person name="Wei S."/>
            <person name="Zheng Y."/>
            <person name="Lin W."/>
            <person name="Duan Y."/>
            <person name="Cao H."/>
            <person name="Xiong S."/>
            <person name="Wang X."/>
            <person name="Wei L."/>
            <person name="Li C."/>
            <person name="Ma Q."/>
            <person name="Ju M."/>
            <person name="Zhao R."/>
            <person name="Li G."/>
            <person name="Mu C."/>
            <person name="Tian Q."/>
            <person name="Mei H."/>
            <person name="Zhang T."/>
            <person name="Gao T."/>
            <person name="Zhang H."/>
        </authorList>
    </citation>
    <scope>NUCLEOTIDE SEQUENCE</scope>
    <source>
        <strain evidence="17">3651</strain>
    </source>
</reference>
<evidence type="ECO:0000256" key="9">
    <source>
        <dbReference type="ARBA" id="ARBA00022801"/>
    </source>
</evidence>
<evidence type="ECO:0000256" key="12">
    <source>
        <dbReference type="ARBA" id="ARBA00023136"/>
    </source>
</evidence>
<evidence type="ECO:0000313" key="17">
    <source>
        <dbReference type="EMBL" id="KAK4427118.1"/>
    </source>
</evidence>
<proteinExistence type="inferred from homology"/>
<feature type="transmembrane region" description="Helical" evidence="15">
    <location>
        <begin position="313"/>
        <end position="331"/>
    </location>
</feature>
<comment type="similarity">
    <text evidence="3">Belongs to the purine permeases (TC 2.A.7.14) family.</text>
</comment>
<keyword evidence="6 15" id="KW-0812">Transmembrane</keyword>
<dbReference type="Proteomes" id="UP001293254">
    <property type="component" value="Unassembled WGS sequence"/>
</dbReference>
<evidence type="ECO:0000256" key="15">
    <source>
        <dbReference type="SAM" id="Phobius"/>
    </source>
</evidence>
<organism evidence="17 18">
    <name type="scientific">Sesamum alatum</name>
    <dbReference type="NCBI Taxonomy" id="300844"/>
    <lineage>
        <taxon>Eukaryota</taxon>
        <taxon>Viridiplantae</taxon>
        <taxon>Streptophyta</taxon>
        <taxon>Embryophyta</taxon>
        <taxon>Tracheophyta</taxon>
        <taxon>Spermatophyta</taxon>
        <taxon>Magnoliopsida</taxon>
        <taxon>eudicotyledons</taxon>
        <taxon>Gunneridae</taxon>
        <taxon>Pentapetalae</taxon>
        <taxon>asterids</taxon>
        <taxon>lamiids</taxon>
        <taxon>Lamiales</taxon>
        <taxon>Pedaliaceae</taxon>
        <taxon>Sesamum</taxon>
    </lineage>
</organism>
<dbReference type="InterPro" id="IPR030182">
    <property type="entry name" value="PUP_plant"/>
</dbReference>
<feature type="transmembrane region" description="Helical" evidence="15">
    <location>
        <begin position="15"/>
        <end position="40"/>
    </location>
</feature>
<dbReference type="EMBL" id="JACGWO010000005">
    <property type="protein sequence ID" value="KAK4427118.1"/>
    <property type="molecule type" value="Genomic_DNA"/>
</dbReference>
<evidence type="ECO:0000256" key="11">
    <source>
        <dbReference type="ARBA" id="ARBA00022989"/>
    </source>
</evidence>
<dbReference type="InterPro" id="IPR016193">
    <property type="entry name" value="Cytidine_deaminase-like"/>
</dbReference>
<comment type="caution">
    <text evidence="17">The sequence shown here is derived from an EMBL/GenBank/DDBJ whole genome shotgun (WGS) entry which is preliminary data.</text>
</comment>
<keyword evidence="8" id="KW-0545">Nucleotide biosynthesis</keyword>
<feature type="domain" description="CMP/dCMP-type deaminase" evidence="16">
    <location>
        <begin position="400"/>
        <end position="542"/>
    </location>
</feature>
<dbReference type="PROSITE" id="PS51747">
    <property type="entry name" value="CYT_DCMP_DEAMINASES_2"/>
    <property type="match status" value="1"/>
</dbReference>
<comment type="subcellular location">
    <subcellularLocation>
        <location evidence="2">Membrane</location>
        <topology evidence="2">Multi-pass membrane protein</topology>
    </subcellularLocation>
</comment>
<evidence type="ECO:0000256" key="3">
    <source>
        <dbReference type="ARBA" id="ARBA00006213"/>
    </source>
</evidence>
<dbReference type="GO" id="GO:0008270">
    <property type="term" value="F:zinc ion binding"/>
    <property type="evidence" value="ECO:0007669"/>
    <property type="project" value="InterPro"/>
</dbReference>
<dbReference type="GO" id="GO:0009165">
    <property type="term" value="P:nucleotide biosynthetic process"/>
    <property type="evidence" value="ECO:0007669"/>
    <property type="project" value="UniProtKB-KW"/>
</dbReference>
<dbReference type="GO" id="GO:0004132">
    <property type="term" value="F:dCMP deaminase activity"/>
    <property type="evidence" value="ECO:0007669"/>
    <property type="project" value="UniProtKB-EC"/>
</dbReference>
<feature type="transmembrane region" description="Helical" evidence="15">
    <location>
        <begin position="46"/>
        <end position="66"/>
    </location>
</feature>
<dbReference type="PANTHER" id="PTHR31376:SF1">
    <property type="entry name" value="PURINE PERMEASE 2"/>
    <property type="match status" value="1"/>
</dbReference>
<dbReference type="PANTHER" id="PTHR31376">
    <property type="entry name" value="OS09G0467300 PROTEIN-RELATED"/>
    <property type="match status" value="1"/>
</dbReference>
<evidence type="ECO:0000256" key="2">
    <source>
        <dbReference type="ARBA" id="ARBA00004141"/>
    </source>
</evidence>
<keyword evidence="5" id="KW-0813">Transport</keyword>
<feature type="transmembrane region" description="Helical" evidence="15">
    <location>
        <begin position="343"/>
        <end position="365"/>
    </location>
</feature>
<feature type="transmembrane region" description="Helical" evidence="15">
    <location>
        <begin position="175"/>
        <end position="196"/>
    </location>
</feature>
<protein>
    <recommendedName>
        <fullName evidence="14">dCMP deaminase</fullName>
        <ecNumber evidence="13">3.5.4.12</ecNumber>
    </recommendedName>
    <alternativeName>
        <fullName evidence="14">dCMP deaminase</fullName>
    </alternativeName>
</protein>
<dbReference type="PROSITE" id="PS00903">
    <property type="entry name" value="CYT_DCMP_DEAMINASES_1"/>
    <property type="match status" value="1"/>
</dbReference>
<evidence type="ECO:0000256" key="6">
    <source>
        <dbReference type="ARBA" id="ARBA00022692"/>
    </source>
</evidence>
<dbReference type="SUPFAM" id="SSF53927">
    <property type="entry name" value="Cytidine deaminase-like"/>
    <property type="match status" value="1"/>
</dbReference>
<feature type="transmembrane region" description="Helical" evidence="15">
    <location>
        <begin position="117"/>
        <end position="136"/>
    </location>
</feature>
<accession>A0AAE1YBL1</accession>
<sequence length="637" mass="69608">MEAEAAGRSSTWRKLLLLLNCILLIVGNCGGPLIMRLYFIKGGKRVWLSSLLQTAGFPVILIPLTIAYAWRRRHSASTKLVFMNRRVFLASIIIGVVAGGANYFYSYGLAQLPVSTSSLIVATQLAFTAAFAFLLVKQRFTAYSVNAIVLLTVGAAVLGINSSGDRPAGVTAKEYALGFALTVAGAALGGFMLPLVELTYAKAKQTVTYTLVLEIQMMMGVFATGFCSVGMLINNDFQAIPREAKQYELGETKYYLVLFWTTIVQQCFFLGCIGVVFYASSLLSGIIITVSLPITTLLAVIFYHEKFQPEKGVALFLSLWGFTSYFFVVCVKCREEVMNSREITLLSTAAVLGAVASAISVSLFFNFRSRKKRCSENGVGEKKSSLQSPFDPAKRKGYLSWDDYFMAIAFLSAERSKDPNRQVGACLVSEKGIILGIGYNGFPRGCSDDKLPWSKKSKNGDPLETKYPYVCHAEVNAILNTNHASAAGQRLYVTMFPCNECAKIIIQSGVSEVIYYVEKRLENPDAAYVASHKLLSMAGKETSAADGTDPDQIRRLLGASKAAASHSSSHVGNLCCLLALITIPEVLQDAVAVVCPCGDYSNLYDLLLSSLKKHGEFSYLLLYLPNVVNFEYLVQHV</sequence>
<comment type="similarity">
    <text evidence="4">Belongs to the cytidine and deoxycytidylate deaminase family.</text>
</comment>
<evidence type="ECO:0000256" key="5">
    <source>
        <dbReference type="ARBA" id="ARBA00022448"/>
    </source>
</evidence>
<evidence type="ECO:0000256" key="8">
    <source>
        <dbReference type="ARBA" id="ARBA00022727"/>
    </source>
</evidence>